<keyword evidence="1" id="KW-0732">Signal</keyword>
<evidence type="ECO:0000256" key="1">
    <source>
        <dbReference type="SAM" id="SignalP"/>
    </source>
</evidence>
<accession>A0ABQ9GQE9</accession>
<evidence type="ECO:0000313" key="4">
    <source>
        <dbReference type="Proteomes" id="UP001159363"/>
    </source>
</evidence>
<dbReference type="Pfam" id="PF03184">
    <property type="entry name" value="DDE_1"/>
    <property type="match status" value="1"/>
</dbReference>
<dbReference type="EMBL" id="JARBHB010000010">
    <property type="protein sequence ID" value="KAJ8874241.1"/>
    <property type="molecule type" value="Genomic_DNA"/>
</dbReference>
<reference evidence="3 4" key="1">
    <citation type="submission" date="2023-02" db="EMBL/GenBank/DDBJ databases">
        <title>LHISI_Scaffold_Assembly.</title>
        <authorList>
            <person name="Stuart O.P."/>
            <person name="Cleave R."/>
            <person name="Magrath M.J.L."/>
            <person name="Mikheyev A.S."/>
        </authorList>
    </citation>
    <scope>NUCLEOTIDE SEQUENCE [LARGE SCALE GENOMIC DNA]</scope>
    <source>
        <strain evidence="3">Daus_M_001</strain>
        <tissue evidence="3">Leg muscle</tissue>
    </source>
</reference>
<name>A0ABQ9GQE9_9NEOP</name>
<evidence type="ECO:0000313" key="3">
    <source>
        <dbReference type="EMBL" id="KAJ8874241.1"/>
    </source>
</evidence>
<dbReference type="InterPro" id="IPR004875">
    <property type="entry name" value="DDE_SF_endonuclease_dom"/>
</dbReference>
<sequence length="238" mass="26857">MLQLLQHAMQVVILFLRWAFVTDKSNAKICYQGQLLKCPSLDTQTKKYSSLAFCEQHDIELLYLRPHTTHVLQSLDRTVFNTLKTYFHSEATKYIHNQPSGRISKFNFGELFTKAWHRTAIPAHAEKGFECTGIFPYNPDVIPEEKFLPSTVFSPQEKPSVPVSGGFASTPTKLDFCQTTSKPQKNIRAGNVHSLPSEVQYESSSAEDGPCEVSVNCEDETPCNSCGLRYNSVESIKR</sequence>
<keyword evidence="4" id="KW-1185">Reference proteome</keyword>
<protein>
    <recommendedName>
        <fullName evidence="2">DDE-1 domain-containing protein</fullName>
    </recommendedName>
</protein>
<gene>
    <name evidence="3" type="ORF">PR048_025084</name>
</gene>
<feature type="chain" id="PRO_5045869433" description="DDE-1 domain-containing protein" evidence="1">
    <location>
        <begin position="28"/>
        <end position="238"/>
    </location>
</feature>
<feature type="signal peptide" evidence="1">
    <location>
        <begin position="1"/>
        <end position="27"/>
    </location>
</feature>
<organism evidence="3 4">
    <name type="scientific">Dryococelus australis</name>
    <dbReference type="NCBI Taxonomy" id="614101"/>
    <lineage>
        <taxon>Eukaryota</taxon>
        <taxon>Metazoa</taxon>
        <taxon>Ecdysozoa</taxon>
        <taxon>Arthropoda</taxon>
        <taxon>Hexapoda</taxon>
        <taxon>Insecta</taxon>
        <taxon>Pterygota</taxon>
        <taxon>Neoptera</taxon>
        <taxon>Polyneoptera</taxon>
        <taxon>Phasmatodea</taxon>
        <taxon>Verophasmatodea</taxon>
        <taxon>Anareolatae</taxon>
        <taxon>Phasmatidae</taxon>
        <taxon>Eurycanthinae</taxon>
        <taxon>Dryococelus</taxon>
    </lineage>
</organism>
<feature type="non-terminal residue" evidence="3">
    <location>
        <position position="238"/>
    </location>
</feature>
<proteinExistence type="predicted"/>
<dbReference type="Proteomes" id="UP001159363">
    <property type="component" value="Chromosome 9"/>
</dbReference>
<feature type="domain" description="DDE-1" evidence="2">
    <location>
        <begin position="52"/>
        <end position="116"/>
    </location>
</feature>
<comment type="caution">
    <text evidence="3">The sequence shown here is derived from an EMBL/GenBank/DDBJ whole genome shotgun (WGS) entry which is preliminary data.</text>
</comment>
<evidence type="ECO:0000259" key="2">
    <source>
        <dbReference type="Pfam" id="PF03184"/>
    </source>
</evidence>